<dbReference type="EMBL" id="JASCZI010151888">
    <property type="protein sequence ID" value="MED6174786.1"/>
    <property type="molecule type" value="Genomic_DNA"/>
</dbReference>
<gene>
    <name evidence="2" type="ORF">PIB30_072299</name>
</gene>
<comment type="caution">
    <text evidence="2">The sequence shown here is derived from an EMBL/GenBank/DDBJ whole genome shotgun (WGS) entry which is preliminary data.</text>
</comment>
<organism evidence="2 3">
    <name type="scientific">Stylosanthes scabra</name>
    <dbReference type="NCBI Taxonomy" id="79078"/>
    <lineage>
        <taxon>Eukaryota</taxon>
        <taxon>Viridiplantae</taxon>
        <taxon>Streptophyta</taxon>
        <taxon>Embryophyta</taxon>
        <taxon>Tracheophyta</taxon>
        <taxon>Spermatophyta</taxon>
        <taxon>Magnoliopsida</taxon>
        <taxon>eudicotyledons</taxon>
        <taxon>Gunneridae</taxon>
        <taxon>Pentapetalae</taxon>
        <taxon>rosids</taxon>
        <taxon>fabids</taxon>
        <taxon>Fabales</taxon>
        <taxon>Fabaceae</taxon>
        <taxon>Papilionoideae</taxon>
        <taxon>50 kb inversion clade</taxon>
        <taxon>dalbergioids sensu lato</taxon>
        <taxon>Dalbergieae</taxon>
        <taxon>Pterocarpus clade</taxon>
        <taxon>Stylosanthes</taxon>
    </lineage>
</organism>
<accession>A0ABU6VNI4</accession>
<sequence>KKLMAFFDVHVYHGGFFGHDEDGRMVYENGEQIVGGQDADFWSVFEADACASFTILSVLLYFTGIDKEKKVGAKHNLKEKEQVKIHGILRIGYRYPATWYRYPRIQARLDHVQAWPKRDPRPKWRHDRALATPRRGLSSLTTPRCGREAHKHSRTAPSPCLSMARANGSSVHSKHRILIQCQVLFDCKLLNSMCNVSALQFWELSEIPKGFWTSEAEEQLRHLRCETYNIAAMWYKVPLNQEFENGLWAFENDTDALEMVRIGQLRGHVELYVVHNDREDEGFPEIGYIDVGGNDQGGGDGGGEDAAVNEGAGEEAGNEGLGEEAVGNEDGNDGGANEAADSVGVSPVIVDHNRTK</sequence>
<evidence type="ECO:0000313" key="2">
    <source>
        <dbReference type="EMBL" id="MED6174786.1"/>
    </source>
</evidence>
<dbReference type="Proteomes" id="UP001341840">
    <property type="component" value="Unassembled WGS sequence"/>
</dbReference>
<protein>
    <submittedName>
        <fullName evidence="2">Uncharacterized protein</fullName>
    </submittedName>
</protein>
<name>A0ABU6VNI4_9FABA</name>
<proteinExistence type="predicted"/>
<feature type="non-terminal residue" evidence="2">
    <location>
        <position position="1"/>
    </location>
</feature>
<feature type="region of interest" description="Disordered" evidence="1">
    <location>
        <begin position="291"/>
        <end position="356"/>
    </location>
</feature>
<reference evidence="2 3" key="1">
    <citation type="journal article" date="2023" name="Plants (Basel)">
        <title>Bridging the Gap: Combining Genomics and Transcriptomics Approaches to Understand Stylosanthes scabra, an Orphan Legume from the Brazilian Caatinga.</title>
        <authorList>
            <person name="Ferreira-Neto J.R.C."/>
            <person name="da Silva M.D."/>
            <person name="Binneck E."/>
            <person name="de Melo N.F."/>
            <person name="da Silva R.H."/>
            <person name="de Melo A.L.T.M."/>
            <person name="Pandolfi V."/>
            <person name="Bustamante F.O."/>
            <person name="Brasileiro-Vidal A.C."/>
            <person name="Benko-Iseppon A.M."/>
        </authorList>
    </citation>
    <scope>NUCLEOTIDE SEQUENCE [LARGE SCALE GENOMIC DNA]</scope>
    <source>
        <tissue evidence="2">Leaves</tissue>
    </source>
</reference>
<keyword evidence="3" id="KW-1185">Reference proteome</keyword>
<evidence type="ECO:0000313" key="3">
    <source>
        <dbReference type="Proteomes" id="UP001341840"/>
    </source>
</evidence>
<evidence type="ECO:0000256" key="1">
    <source>
        <dbReference type="SAM" id="MobiDB-lite"/>
    </source>
</evidence>